<proteinExistence type="predicted"/>
<dbReference type="InterPro" id="IPR008042">
    <property type="entry name" value="Retrotrans_Pao"/>
</dbReference>
<accession>A0ABQ8L2N7</accession>
<dbReference type="Pfam" id="PF05380">
    <property type="entry name" value="Peptidase_A17"/>
    <property type="match status" value="1"/>
</dbReference>
<feature type="region of interest" description="Disordered" evidence="1">
    <location>
        <begin position="427"/>
        <end position="453"/>
    </location>
</feature>
<evidence type="ECO:0000313" key="3">
    <source>
        <dbReference type="Proteomes" id="UP000830375"/>
    </source>
</evidence>
<feature type="region of interest" description="Disordered" evidence="1">
    <location>
        <begin position="27"/>
        <end position="69"/>
    </location>
</feature>
<dbReference type="EMBL" id="JACTAM010002355">
    <property type="protein sequence ID" value="KAI2645006.1"/>
    <property type="molecule type" value="Genomic_DNA"/>
</dbReference>
<organism evidence="2 3">
    <name type="scientific">Labeo rohita</name>
    <name type="common">Indian major carp</name>
    <name type="synonym">Cyprinus rohita</name>
    <dbReference type="NCBI Taxonomy" id="84645"/>
    <lineage>
        <taxon>Eukaryota</taxon>
        <taxon>Metazoa</taxon>
        <taxon>Chordata</taxon>
        <taxon>Craniata</taxon>
        <taxon>Vertebrata</taxon>
        <taxon>Euteleostomi</taxon>
        <taxon>Actinopterygii</taxon>
        <taxon>Neopterygii</taxon>
        <taxon>Teleostei</taxon>
        <taxon>Ostariophysi</taxon>
        <taxon>Cypriniformes</taxon>
        <taxon>Cyprinidae</taxon>
        <taxon>Labeoninae</taxon>
        <taxon>Labeonini</taxon>
        <taxon>Labeo</taxon>
    </lineage>
</organism>
<protein>
    <submittedName>
        <fullName evidence="2">Uncharacterized protein</fullName>
    </submittedName>
</protein>
<sequence length="1523" mass="172082">MTARPEPEPPVVRPRRHVKPLAYLADFEVQRPGSERRSQQPACSSDDEAKAEDLPLSSEYESREWRDTRGDLQRENDELRSCIRQLPEILSALQGLKAENAIMKREIQQLATTVATPCKSVPPVPAPQFHEPETCHSQPVPTTQSRDFHQYPSVQIRQITEQVRDCTISSIPDGQPEATPRYRTPAQRGSTPSHAPPHPYAEPIHSDEKVSRENYYPYWGVKVSHSTQRSEDVPRAAAPCYQERAYRGPKPSIPSLTTPDPREFSRLRMALENLLPVDATERFKYQILTDHLQLEEALLVADSYCNSTHPYTDTMQALIKMYGQPHKLVLQNIAEVMDGPNIRTGDVKAFKVFALRVRSLVSMLEQLGPEGTVELDCGSHVSQLQSKLPHELRTSFKRYIHPLRVTIPTLLDFSNWLEYELQVQDDGSRMTGLPSEPSSRRRQDRRDPRALRKPTSILLGTEKPITGCEIQAPAPDLTFKSARFKGRLRAYCPYCDNSNHFLNGCANFKELTKEQKECWIRKNNRCWCCGRNHHASKCNLKSPCKMCHRKHLLILHDVNERTVADDTETDSRENSCLVNTTKDILYVDRPVYSRKVLLKVSKVIITNGDKSIEAYALLDDGSERTILLHTAAQQLNLKGQPEDLILWTVRQDQQVLHGAAVSFTVSPVANRHTPSRPKGLVSLSKLTPLHPSRRSLQVDLLQFRTRLGWTIQGPTHKIKHGLSTHQCLFTAISPNADLFAHVEKLWQMDVIPYRSEKLVTRSKLDQEAINLLQEKTACAYKIEIERLKNAGYVEKLQPCEAERSQESWYIPHHMVTHNGKNRVVYNCSFQYEGQNLNELLLPGPTLSPTLLAVLLRFREHSTALSSDIRFISPCCATFALQKHVLDHNQPGDQVREVIEKSFYVDNCLHSLTSKDATKDLVDQLCALLNKGGFELRQWASNCPAVIAHLPSDKRSNSCELWLSQGLQDTHESTLGLLWHCQSDTLHYKHRVVNCTKVTMRSIYRVLASQYDPLGYIIPYTTRAEILVQRLWDKKRDWDDPQPPGELLSLWSSWENELSDLEKISLPRCYSSPYMDLPTSKRDVHIFCDASEQAYGSMAYLRTENAEGQVEVAFLAARSRVAPRKQQSIPRLELCAALSGDQLSKSDSMTVLTWLLSSSCRYKVFVGTRVAEIQELTASATWRYIRSEDNPADSITRGKRLCDRVKGSQWNQGPSFLKLPPANWPEQPSLPAEEQSNELRQSVFCGLTTVKPLPNPQQYDTLAEFIKACSQQLHGAANVACANKQKESGKPVSGASRLASLSPEFDPTSGLIRVGGRLRRCSDAELDSIHPIVLAPQHPVTKLIIKDYDEKLHHPGPERVSSNSSSNLSSGAARNRKNANRHCEYSKDCLVQAIQQNRPGPASFTTPPQETIEGPCETLEELQALMLKLEGTEEKKRMLSGPPIDSKVINMINVQIRSKEIAAAQGYVFYVYLSTEHRTVYALQNGARTQFLSLLGGSTIGDAVRRILRKVATNEAWSNYSLKG</sequence>
<dbReference type="Proteomes" id="UP000830375">
    <property type="component" value="Unassembled WGS sequence"/>
</dbReference>
<feature type="compositionally biased region" description="Basic and acidic residues" evidence="1">
    <location>
        <begin position="438"/>
        <end position="450"/>
    </location>
</feature>
<gene>
    <name evidence="2" type="ORF">H4Q32_027974</name>
</gene>
<evidence type="ECO:0000313" key="2">
    <source>
        <dbReference type="EMBL" id="KAI2645006.1"/>
    </source>
</evidence>
<feature type="region of interest" description="Disordered" evidence="1">
    <location>
        <begin position="169"/>
        <end position="207"/>
    </location>
</feature>
<feature type="region of interest" description="Disordered" evidence="1">
    <location>
        <begin position="1351"/>
        <end position="1378"/>
    </location>
</feature>
<keyword evidence="3" id="KW-1185">Reference proteome</keyword>
<evidence type="ECO:0000256" key="1">
    <source>
        <dbReference type="SAM" id="MobiDB-lite"/>
    </source>
</evidence>
<feature type="compositionally biased region" description="Basic and acidic residues" evidence="1">
    <location>
        <begin position="60"/>
        <end position="69"/>
    </location>
</feature>
<name>A0ABQ8L2N7_LABRO</name>
<dbReference type="PANTHER" id="PTHR47331:SF5">
    <property type="entry name" value="RIBONUCLEASE H"/>
    <property type="match status" value="1"/>
</dbReference>
<comment type="caution">
    <text evidence="2">The sequence shown here is derived from an EMBL/GenBank/DDBJ whole genome shotgun (WGS) entry which is preliminary data.</text>
</comment>
<feature type="compositionally biased region" description="Low complexity" evidence="1">
    <location>
        <begin position="1360"/>
        <end position="1369"/>
    </location>
</feature>
<dbReference type="PANTHER" id="PTHR47331">
    <property type="entry name" value="PHD-TYPE DOMAIN-CONTAINING PROTEIN"/>
    <property type="match status" value="1"/>
</dbReference>
<reference evidence="2 3" key="1">
    <citation type="submission" date="2022-01" db="EMBL/GenBank/DDBJ databases">
        <title>A high-quality chromosome-level genome assembly of rohu carp, Labeo rohita.</title>
        <authorList>
            <person name="Arick M.A. II"/>
            <person name="Hsu C.-Y."/>
            <person name="Magbanua Z."/>
            <person name="Pechanova O."/>
            <person name="Grover C."/>
            <person name="Miller E."/>
            <person name="Thrash A."/>
            <person name="Ezzel L."/>
            <person name="Alam S."/>
            <person name="Benzie J."/>
            <person name="Hamilton M."/>
            <person name="Karsi A."/>
            <person name="Lawrence M.L."/>
            <person name="Peterson D.G."/>
        </authorList>
    </citation>
    <scope>NUCLEOTIDE SEQUENCE [LARGE SCALE GENOMIC DNA]</scope>
    <source>
        <strain evidence="3">BAU-BD-2019</strain>
        <tissue evidence="2">Blood</tissue>
    </source>
</reference>